<sequence length="278" mass="29973">MNPLTAALRERRPQHSLRIVDAHAHAGPYSLFFIPDAGPAAMVRVMDRCGVSHAVLSSHLAIQLDAAAGNAATAAVVDHAPGRFTGYLTVNPWQDPVGEIGKWGDDPRFGGVKLHPDLHVYPLTGPRYAPVWEFAQRTGCPVLTHTYDGSPYNDLPMVEEMAVRYPGAVILAGHAGATPLGFDAAIEVAQRRPGVVLEVCGSYNTGADLARMVREVGPRQVVFGSDFPFIDLRMSLGRVLFSDLSDDARAAVLGGTMTDLLQWRDNARRARSSQVTAP</sequence>
<dbReference type="GO" id="GO:0016787">
    <property type="term" value="F:hydrolase activity"/>
    <property type="evidence" value="ECO:0007669"/>
    <property type="project" value="InterPro"/>
</dbReference>
<keyword evidence="4" id="KW-1185">Reference proteome</keyword>
<dbReference type="PANTHER" id="PTHR21240">
    <property type="entry name" value="2-AMINO-3-CARBOXYLMUCONATE-6-SEMIALDEHYDE DECARBOXYLASE"/>
    <property type="match status" value="1"/>
</dbReference>
<protein>
    <recommendedName>
        <fullName evidence="2">Amidohydrolase-related domain-containing protein</fullName>
    </recommendedName>
</protein>
<reference evidence="4" key="1">
    <citation type="submission" date="2016-10" db="EMBL/GenBank/DDBJ databases">
        <authorList>
            <person name="Varghese N."/>
            <person name="Submissions S."/>
        </authorList>
    </citation>
    <scope>NUCLEOTIDE SEQUENCE [LARGE SCALE GENOMIC DNA]</scope>
    <source>
        <strain evidence="4">CGMCC 4.2126</strain>
    </source>
</reference>
<dbReference type="CDD" id="cd01292">
    <property type="entry name" value="metallo-dependent_hydrolases"/>
    <property type="match status" value="1"/>
</dbReference>
<dbReference type="Gene3D" id="3.20.20.140">
    <property type="entry name" value="Metal-dependent hydrolases"/>
    <property type="match status" value="1"/>
</dbReference>
<dbReference type="GO" id="GO:0016831">
    <property type="term" value="F:carboxy-lyase activity"/>
    <property type="evidence" value="ECO:0007669"/>
    <property type="project" value="InterPro"/>
</dbReference>
<feature type="domain" description="Amidohydrolase-related" evidence="2">
    <location>
        <begin position="20"/>
        <end position="256"/>
    </location>
</feature>
<evidence type="ECO:0000259" key="2">
    <source>
        <dbReference type="Pfam" id="PF04909"/>
    </source>
</evidence>
<dbReference type="RefSeq" id="WP_093886951.1">
    <property type="nucleotide sequence ID" value="NZ_FOQY01000006.1"/>
</dbReference>
<dbReference type="Proteomes" id="UP000199111">
    <property type="component" value="Unassembled WGS sequence"/>
</dbReference>
<dbReference type="GO" id="GO:0019748">
    <property type="term" value="P:secondary metabolic process"/>
    <property type="evidence" value="ECO:0007669"/>
    <property type="project" value="TreeGrafter"/>
</dbReference>
<keyword evidence="1" id="KW-0456">Lyase</keyword>
<evidence type="ECO:0000256" key="1">
    <source>
        <dbReference type="ARBA" id="ARBA00023239"/>
    </source>
</evidence>
<dbReference type="InterPro" id="IPR032466">
    <property type="entry name" value="Metal_Hydrolase"/>
</dbReference>
<dbReference type="AlphaFoldDB" id="A0A1I3N391"/>
<accession>A0A1I3N391</accession>
<proteinExistence type="predicted"/>
<dbReference type="InterPro" id="IPR006680">
    <property type="entry name" value="Amidohydro-rel"/>
</dbReference>
<dbReference type="Pfam" id="PF04909">
    <property type="entry name" value="Amidohydro_2"/>
    <property type="match status" value="1"/>
</dbReference>
<evidence type="ECO:0000313" key="3">
    <source>
        <dbReference type="EMBL" id="SFJ03346.1"/>
    </source>
</evidence>
<dbReference type="GeneID" id="96298040"/>
<dbReference type="InterPro" id="IPR032465">
    <property type="entry name" value="ACMSD"/>
</dbReference>
<organism evidence="3 4">
    <name type="scientific">Streptosporangium canum</name>
    <dbReference type="NCBI Taxonomy" id="324952"/>
    <lineage>
        <taxon>Bacteria</taxon>
        <taxon>Bacillati</taxon>
        <taxon>Actinomycetota</taxon>
        <taxon>Actinomycetes</taxon>
        <taxon>Streptosporangiales</taxon>
        <taxon>Streptosporangiaceae</taxon>
        <taxon>Streptosporangium</taxon>
    </lineage>
</organism>
<evidence type="ECO:0000313" key="4">
    <source>
        <dbReference type="Proteomes" id="UP000199111"/>
    </source>
</evidence>
<dbReference type="SUPFAM" id="SSF51556">
    <property type="entry name" value="Metallo-dependent hydrolases"/>
    <property type="match status" value="1"/>
</dbReference>
<dbReference type="EMBL" id="FOQY01000006">
    <property type="protein sequence ID" value="SFJ03346.1"/>
    <property type="molecule type" value="Genomic_DNA"/>
</dbReference>
<dbReference type="PANTHER" id="PTHR21240:SF28">
    <property type="entry name" value="ISO-OROTATE DECARBOXYLASE (EUROFUNG)"/>
    <property type="match status" value="1"/>
</dbReference>
<name>A0A1I3N391_9ACTN</name>
<gene>
    <name evidence="3" type="ORF">SAMN05216275_10690</name>
</gene>
<dbReference type="GO" id="GO:0005737">
    <property type="term" value="C:cytoplasm"/>
    <property type="evidence" value="ECO:0007669"/>
    <property type="project" value="TreeGrafter"/>
</dbReference>